<comment type="cofactor">
    <cofactor evidence="1">
        <name>[4Fe-4S] cluster</name>
        <dbReference type="ChEBI" id="CHEBI:49883"/>
    </cofactor>
</comment>
<dbReference type="EMBL" id="BART01012746">
    <property type="protein sequence ID" value="GAG84849.1"/>
    <property type="molecule type" value="Genomic_DNA"/>
</dbReference>
<dbReference type="PANTHER" id="PTHR30182:SF1">
    <property type="entry name" value="L-SERINE DEHYDRATASE 1"/>
    <property type="match status" value="1"/>
</dbReference>
<name>X1AQ06_9ZZZZ</name>
<evidence type="ECO:0000256" key="5">
    <source>
        <dbReference type="ARBA" id="ARBA00022723"/>
    </source>
</evidence>
<keyword evidence="4" id="KW-0004">4Fe-4S</keyword>
<dbReference type="InterPro" id="IPR051318">
    <property type="entry name" value="Fe-S_L-Ser"/>
</dbReference>
<evidence type="ECO:0000256" key="3">
    <source>
        <dbReference type="ARBA" id="ARBA00022432"/>
    </source>
</evidence>
<evidence type="ECO:0000256" key="6">
    <source>
        <dbReference type="ARBA" id="ARBA00023004"/>
    </source>
</evidence>
<evidence type="ECO:0000256" key="2">
    <source>
        <dbReference type="ARBA" id="ARBA00004742"/>
    </source>
</evidence>
<evidence type="ECO:0000256" key="8">
    <source>
        <dbReference type="ARBA" id="ARBA00023239"/>
    </source>
</evidence>
<evidence type="ECO:0000256" key="1">
    <source>
        <dbReference type="ARBA" id="ARBA00001966"/>
    </source>
</evidence>
<evidence type="ECO:0000313" key="10">
    <source>
        <dbReference type="EMBL" id="GAG84849.1"/>
    </source>
</evidence>
<reference evidence="10" key="1">
    <citation type="journal article" date="2014" name="Front. Microbiol.">
        <title>High frequency of phylogenetically diverse reductive dehalogenase-homologous genes in deep subseafloor sedimentary metagenomes.</title>
        <authorList>
            <person name="Kawai M."/>
            <person name="Futagami T."/>
            <person name="Toyoda A."/>
            <person name="Takaki Y."/>
            <person name="Nishi S."/>
            <person name="Hori S."/>
            <person name="Arai W."/>
            <person name="Tsubouchi T."/>
            <person name="Morono Y."/>
            <person name="Uchiyama I."/>
            <person name="Ito T."/>
            <person name="Fujiyama A."/>
            <person name="Inagaki F."/>
            <person name="Takami H."/>
        </authorList>
    </citation>
    <scope>NUCLEOTIDE SEQUENCE</scope>
    <source>
        <strain evidence="10">Expedition CK06-06</strain>
    </source>
</reference>
<proteinExistence type="predicted"/>
<evidence type="ECO:0000259" key="9">
    <source>
        <dbReference type="Pfam" id="PF03313"/>
    </source>
</evidence>
<evidence type="ECO:0000256" key="4">
    <source>
        <dbReference type="ARBA" id="ARBA00022485"/>
    </source>
</evidence>
<comment type="pathway">
    <text evidence="2">Carbohydrate biosynthesis; gluconeogenesis.</text>
</comment>
<dbReference type="InterPro" id="IPR005130">
    <property type="entry name" value="Ser_deHydtase-like_asu"/>
</dbReference>
<dbReference type="Pfam" id="PF03313">
    <property type="entry name" value="SDH_alpha"/>
    <property type="match status" value="1"/>
</dbReference>
<dbReference type="GO" id="GO:0051539">
    <property type="term" value="F:4 iron, 4 sulfur cluster binding"/>
    <property type="evidence" value="ECO:0007669"/>
    <property type="project" value="UniProtKB-KW"/>
</dbReference>
<dbReference type="GO" id="GO:0003941">
    <property type="term" value="F:L-serine ammonia-lyase activity"/>
    <property type="evidence" value="ECO:0007669"/>
    <property type="project" value="TreeGrafter"/>
</dbReference>
<dbReference type="PANTHER" id="PTHR30182">
    <property type="entry name" value="L-SERINE DEHYDRATASE"/>
    <property type="match status" value="1"/>
</dbReference>
<protein>
    <recommendedName>
        <fullName evidence="9">Serine dehydratase-like alpha subunit domain-containing protein</fullName>
    </recommendedName>
</protein>
<accession>X1AQ06</accession>
<keyword evidence="6" id="KW-0408">Iron</keyword>
<gene>
    <name evidence="10" type="ORF">S01H4_26434</name>
</gene>
<feature type="domain" description="Serine dehydratase-like alpha subunit" evidence="9">
    <location>
        <begin position="40"/>
        <end position="145"/>
    </location>
</feature>
<dbReference type="GO" id="GO:0006094">
    <property type="term" value="P:gluconeogenesis"/>
    <property type="evidence" value="ECO:0007669"/>
    <property type="project" value="UniProtKB-KW"/>
</dbReference>
<dbReference type="GO" id="GO:0046872">
    <property type="term" value="F:metal ion binding"/>
    <property type="evidence" value="ECO:0007669"/>
    <property type="project" value="UniProtKB-KW"/>
</dbReference>
<keyword evidence="8" id="KW-0456">Lyase</keyword>
<sequence>MISLEKLDIDTWYLKPIFYVKKGDPIFTSIEQMITLTEMKNISLGNVALEYESKVLELDREEILKEMKRRINIMFSSIENGFEKNQSKMKILEHSASIIYKNEQNGRLFSNSVNTTCAIRALSAMDVVSSGGIICAAPTGGSAGVFDFSKEFSWNSDAEFTFPVQFSLNYFFFPYMSNYHYSYNTYYCYSTYNRNYNNQFERKYFNTCFNTCIIYEDISFTIFLFNAFTISN</sequence>
<comment type="caution">
    <text evidence="10">The sequence shown here is derived from an EMBL/GenBank/DDBJ whole genome shotgun (WGS) entry which is preliminary data.</text>
</comment>
<organism evidence="10">
    <name type="scientific">marine sediment metagenome</name>
    <dbReference type="NCBI Taxonomy" id="412755"/>
    <lineage>
        <taxon>unclassified sequences</taxon>
        <taxon>metagenomes</taxon>
        <taxon>ecological metagenomes</taxon>
    </lineage>
</organism>
<keyword evidence="5" id="KW-0479">Metal-binding</keyword>
<evidence type="ECO:0000256" key="7">
    <source>
        <dbReference type="ARBA" id="ARBA00023014"/>
    </source>
</evidence>
<dbReference type="AlphaFoldDB" id="X1AQ06"/>
<keyword evidence="7" id="KW-0411">Iron-sulfur</keyword>
<keyword evidence="3" id="KW-0312">Gluconeogenesis</keyword>